<feature type="coiled-coil region" evidence="1">
    <location>
        <begin position="187"/>
        <end position="214"/>
    </location>
</feature>
<evidence type="ECO:0000256" key="2">
    <source>
        <dbReference type="SAM" id="MobiDB-lite"/>
    </source>
</evidence>
<protein>
    <recommendedName>
        <fullName evidence="5">Lantibiotic dehydratase, C terminus</fullName>
    </recommendedName>
</protein>
<evidence type="ECO:0000313" key="3">
    <source>
        <dbReference type="EMBL" id="GHI52433.1"/>
    </source>
</evidence>
<feature type="compositionally biased region" description="Basic and acidic residues" evidence="2">
    <location>
        <begin position="1"/>
        <end position="34"/>
    </location>
</feature>
<sequence>MEHVPARADRPADRQDKQDKQDRQETRATHDSHDTAPGTTARPAHTPDTAPGTSAVPARTYDTSPGATPVPAQAAEPADARDTALGATALLRLGGMPGTAWTAGAAEHLFDGAARHADTTERLAAQARSLADRLGAEVVPHPSLASADRGAVLALRRRLHSGAAPGAPDCVLLERSSAVPADLAGQARALLRGAEAAEAALSRLRQEVTAEQQRVAEQAWRTACSSPVLRAFLDSAAPALAEDIERRLADGQSWSGKQLRKRAAYLWRIVGRAAVKTTPRGWAGQIAALPVADGPDDGCLPLLAPGTPLGALAAIAVENVHLLRAGTAPVDLSTADPATLLAPTPLHFAEPSAPAPGDPPGQVRCYVVDPREPGRLRQIVLRRTRVLESILALLADGPRTLGELDRVLPALSAPPGRPAVAPAVLRGFLQHLHGLGVVQICRAPRQHCSGWVPAETVGATGALPPVPAGGGADAWFLDSYRRLGAGAAVPAAAAARVRRGLRIAARLAALREADRPAEPPERQPWFAGLTEQARPISEILADRLNADEPPPVRRRYGGWHPAHDPAGGYARLLAHLDAAARSGTACVDLDDALLDELGAPPGGATLPPWPVDCLLRPLPPSADGGPVAVLETASSAGVLDARFADGLRTLHGGYGNSDAYRAFLSAVEERTGVRFVDLLVPPLAERSANAVRRPVTTRWWTGDPDPTPYYGSPGGHARYLPLDRISLRRANGRIVAEADGRRVIPVYQATRSPAPPYDTLVRLLLAASHPAASYLVRLDALDAALPDRARLPRLTAGGDLVLAPATWRVDRGKLWEPGDDPLTKVRVLALLRRSAGLPRHAFVRTAPGAKPVPVDLASLTALQLIERLCAREAGTALLVEEMLPAPEDLLLRDPLHGGARVAAQLLLRLPHDRCAGRLAEAAADALVDAGRHDVPGPPARRPAGAANTR</sequence>
<dbReference type="EMBL" id="BNEA01000007">
    <property type="protein sequence ID" value="GHI52433.1"/>
    <property type="molecule type" value="Genomic_DNA"/>
</dbReference>
<accession>A0ABQ3R996</accession>
<gene>
    <name evidence="3" type="ORF">Srubr_22790</name>
</gene>
<dbReference type="RefSeq" id="WP_189991175.1">
    <property type="nucleotide sequence ID" value="NZ_BNCB01000003.1"/>
</dbReference>
<comment type="caution">
    <text evidence="3">The sequence shown here is derived from an EMBL/GenBank/DDBJ whole genome shotgun (WGS) entry which is preliminary data.</text>
</comment>
<feature type="region of interest" description="Disordered" evidence="2">
    <location>
        <begin position="1"/>
        <end position="79"/>
    </location>
</feature>
<evidence type="ECO:0000256" key="1">
    <source>
        <dbReference type="SAM" id="Coils"/>
    </source>
</evidence>
<evidence type="ECO:0000313" key="4">
    <source>
        <dbReference type="Proteomes" id="UP000646738"/>
    </source>
</evidence>
<evidence type="ECO:0008006" key="5">
    <source>
        <dbReference type="Google" id="ProtNLM"/>
    </source>
</evidence>
<keyword evidence="1" id="KW-0175">Coiled coil</keyword>
<dbReference type="Proteomes" id="UP000646738">
    <property type="component" value="Unassembled WGS sequence"/>
</dbReference>
<reference evidence="4" key="1">
    <citation type="submission" date="2023-07" db="EMBL/GenBank/DDBJ databases">
        <title>Whole genome shotgun sequence of Streptomyces achromogenes subsp. rubradiris NBRC 14000.</title>
        <authorList>
            <person name="Komaki H."/>
            <person name="Tamura T."/>
        </authorList>
    </citation>
    <scope>NUCLEOTIDE SEQUENCE [LARGE SCALE GENOMIC DNA]</scope>
    <source>
        <strain evidence="4">NBRC 14000</strain>
    </source>
</reference>
<name>A0ABQ3R996_STRRR</name>
<keyword evidence="4" id="KW-1185">Reference proteome</keyword>
<feature type="region of interest" description="Disordered" evidence="2">
    <location>
        <begin position="929"/>
        <end position="949"/>
    </location>
</feature>
<organism evidence="3 4">
    <name type="scientific">Streptomyces rubradiris</name>
    <name type="common">Streptomyces achromogenes subsp. rubradiris</name>
    <dbReference type="NCBI Taxonomy" id="285531"/>
    <lineage>
        <taxon>Bacteria</taxon>
        <taxon>Bacillati</taxon>
        <taxon>Actinomycetota</taxon>
        <taxon>Actinomycetes</taxon>
        <taxon>Kitasatosporales</taxon>
        <taxon>Streptomycetaceae</taxon>
        <taxon>Streptomyces</taxon>
    </lineage>
</organism>
<proteinExistence type="predicted"/>